<dbReference type="AlphaFoldDB" id="A0AA38S0R1"/>
<dbReference type="Pfam" id="PF13812">
    <property type="entry name" value="PPR_3"/>
    <property type="match status" value="1"/>
</dbReference>
<dbReference type="EMBL" id="JANBVO010000002">
    <property type="protein sequence ID" value="KAJ9156682.1"/>
    <property type="molecule type" value="Genomic_DNA"/>
</dbReference>
<dbReference type="InterPro" id="IPR002885">
    <property type="entry name" value="PPR_rpt"/>
</dbReference>
<proteinExistence type="predicted"/>
<gene>
    <name evidence="1" type="ORF">NKR23_g1417</name>
</gene>
<evidence type="ECO:0000313" key="2">
    <source>
        <dbReference type="Proteomes" id="UP001174694"/>
    </source>
</evidence>
<dbReference type="PANTHER" id="PTHR47931">
    <property type="entry name" value="OS01G0228400 PROTEIN"/>
    <property type="match status" value="1"/>
</dbReference>
<sequence length="750" mass="83486">MSLGIKSSWRARIGWHGVPGLSLVPRELAIRPLHATPFAVHYRQLSSEARGVTPAVADTVQGSDYGASKTSAVEYQLKRYVGEIEPAAPVRQHQSSRQSVLVEPFIEYPHKAEAHRSKHRHHKSVTRQLQLERIRMAQRKPLPNWRFVLQNLTAWTPEQMSSDWQVDALKVVLPKEAAKEMLSGVDNNIWAINRRTGCVMKLYQGVGPDGSTSLVLSGSETSLNKATEEILQVAKKAIVIRLPNRSVDAVSDAQSQTGLAAHKTKKPSKERAIISTPWREPQLEGVHRPYIIKTSVKDIAKPTEWTKESFEHYVASLTNARVAPHLVSRVYSSDTDHDKTVVSLLHDAFNDEAAQPCLSLSAFKRALTFMSQKGLSHRPDARALFVRMETYGLGMDAEVFNILLQSTVKVQDLRSFDSMLRLMAGRGHMPNLDTWLLFLRLVQNEDVKKYVVGAMTSKGLLRTRAAVQRVAEEMAPYDIGRAISQGKDLQAFLLEQETRYGPGWLTRHAGNRIVEILGRFSRFEESFALLDIMSCDHPMSHPDIVTFNTILTHAKIQNKISVAATVLRKMEEVAPRVVPDSVTYHLLFEMAWKHRHPSVVRVVWYYAALAQLTSYQMRRRISLLLKGAASGAGGEKLGQLQGSALVAGSTAGPHGLVPAGADAPKTGSQLNRWLKEQYAAWEPEVSLGAMFAEALERDLQARRDVKKGGDATRLPEPKPLVLGLRKKEVSDGSSDGTDKEGLLLRKAVQI</sequence>
<dbReference type="PANTHER" id="PTHR47931:SF2">
    <property type="entry name" value="OS01G0228400 PROTEIN"/>
    <property type="match status" value="1"/>
</dbReference>
<evidence type="ECO:0000313" key="1">
    <source>
        <dbReference type="EMBL" id="KAJ9156682.1"/>
    </source>
</evidence>
<reference evidence="1" key="1">
    <citation type="submission" date="2022-07" db="EMBL/GenBank/DDBJ databases">
        <title>Fungi with potential for degradation of polypropylene.</title>
        <authorList>
            <person name="Gostincar C."/>
        </authorList>
    </citation>
    <scope>NUCLEOTIDE SEQUENCE</scope>
    <source>
        <strain evidence="1">EXF-13308</strain>
    </source>
</reference>
<protein>
    <submittedName>
        <fullName evidence="1">Reticulocyte-binding protein 2 a</fullName>
    </submittedName>
</protein>
<dbReference type="Proteomes" id="UP001174694">
    <property type="component" value="Unassembled WGS sequence"/>
</dbReference>
<dbReference type="Gene3D" id="1.25.40.10">
    <property type="entry name" value="Tetratricopeptide repeat domain"/>
    <property type="match status" value="2"/>
</dbReference>
<organism evidence="1 2">
    <name type="scientific">Pleurostoma richardsiae</name>
    <dbReference type="NCBI Taxonomy" id="41990"/>
    <lineage>
        <taxon>Eukaryota</taxon>
        <taxon>Fungi</taxon>
        <taxon>Dikarya</taxon>
        <taxon>Ascomycota</taxon>
        <taxon>Pezizomycotina</taxon>
        <taxon>Sordariomycetes</taxon>
        <taxon>Sordariomycetidae</taxon>
        <taxon>Calosphaeriales</taxon>
        <taxon>Pleurostomataceae</taxon>
        <taxon>Pleurostoma</taxon>
    </lineage>
</organism>
<keyword evidence="2" id="KW-1185">Reference proteome</keyword>
<comment type="caution">
    <text evidence="1">The sequence shown here is derived from an EMBL/GenBank/DDBJ whole genome shotgun (WGS) entry which is preliminary data.</text>
</comment>
<dbReference type="InterPro" id="IPR011990">
    <property type="entry name" value="TPR-like_helical_dom_sf"/>
</dbReference>
<accession>A0AA38S0R1</accession>
<name>A0AA38S0R1_9PEZI</name>